<dbReference type="EMBL" id="CP118868">
    <property type="protein sequence ID" value="WEG35233.1"/>
    <property type="molecule type" value="Genomic_DNA"/>
</dbReference>
<dbReference type="SUPFAM" id="SSF102114">
    <property type="entry name" value="Radical SAM enzymes"/>
    <property type="match status" value="1"/>
</dbReference>
<dbReference type="PANTHER" id="PTHR43075">
    <property type="entry name" value="FORMATE LYASE ACTIVATING ENZYME, PUTATIVE (AFU_ORTHOLOGUE AFUA_2G15630)-RELATED"/>
    <property type="match status" value="1"/>
</dbReference>
<proteinExistence type="inferred from homology"/>
<organism evidence="9 10">
    <name type="scientific">Amygdalobacter indicium</name>
    <dbReference type="NCBI Taxonomy" id="3029272"/>
    <lineage>
        <taxon>Bacteria</taxon>
        <taxon>Bacillati</taxon>
        <taxon>Bacillota</taxon>
        <taxon>Clostridia</taxon>
        <taxon>Eubacteriales</taxon>
        <taxon>Oscillospiraceae</taxon>
        <taxon>Amygdalobacter</taxon>
    </lineage>
</organism>
<keyword evidence="5" id="KW-0479">Metal-binding</keyword>
<dbReference type="InterPro" id="IPR016431">
    <property type="entry name" value="Pyrv-formate_lyase-activ_prd"/>
</dbReference>
<keyword evidence="3" id="KW-0004">4Fe-4S</keyword>
<dbReference type="Proteomes" id="UP001220478">
    <property type="component" value="Chromosome"/>
</dbReference>
<accession>A0ABY8C3H8</accession>
<evidence type="ECO:0000256" key="8">
    <source>
        <dbReference type="ARBA" id="ARBA00023014"/>
    </source>
</evidence>
<gene>
    <name evidence="9" type="ORF">PYS61_04685</name>
</gene>
<sequence>MNQENLEILNSLKLDSDLNSWQKLYRCCQICPQNCRVNRLAGELGFCLTDKDLHIARAALHFYEEPPISGASGSGAIFFTGCNMSCVFCQNCAISTSRRRKNVNKLGKVFSQEEFLQTCFDLQDQGACNINLVTAGHQLATLIPCLENLKKAGLKIPLVYNSSSYENLEMIKKLDGLIDIYLPDIKFYRSDLAAKYLGCPDYPEVSFSVVREMYRQVGKLKFQKQPVTATSKAACHFPLLKKGLVLRILLMPGYLNDAKAVLSYAYTCFSDNIYISLMNQYTPIPQILRKYPELNRHVKTEEYEEFVNFALDLGVKHAFTQDESTQSDSFIPDFQMYNPDI</sequence>
<keyword evidence="4" id="KW-0949">S-adenosyl-L-methionine</keyword>
<evidence type="ECO:0000256" key="4">
    <source>
        <dbReference type="ARBA" id="ARBA00022691"/>
    </source>
</evidence>
<dbReference type="PANTHER" id="PTHR43075:SF1">
    <property type="entry name" value="FORMATE LYASE ACTIVATING ENZYME, PUTATIVE (AFU_ORTHOLOGUE AFUA_2G15630)-RELATED"/>
    <property type="match status" value="1"/>
</dbReference>
<dbReference type="InterPro" id="IPR013785">
    <property type="entry name" value="Aldolase_TIM"/>
</dbReference>
<protein>
    <submittedName>
        <fullName evidence="9">Radical SAM protein</fullName>
    </submittedName>
</protein>
<dbReference type="SFLD" id="SFLDS00029">
    <property type="entry name" value="Radical_SAM"/>
    <property type="match status" value="1"/>
</dbReference>
<keyword evidence="10" id="KW-1185">Reference proteome</keyword>
<reference evidence="9 10" key="1">
    <citation type="submission" date="2023-02" db="EMBL/GenBank/DDBJ databases">
        <title>Novel Oscillospiraceae bacterial genomes.</title>
        <authorList>
            <person name="Srinivasan S."/>
            <person name="Austin M.N."/>
            <person name="Fiedler T.L."/>
            <person name="Strenk S.M."/>
            <person name="Agnew K.J."/>
            <person name="Nagana Gowda G.A."/>
            <person name="Raftery D."/>
            <person name="Beamer M.A."/>
            <person name="Achilles S.L."/>
            <person name="Wiesenfeld H.C."/>
            <person name="Fredricks D.N."/>
            <person name="Hillier S.L."/>
        </authorList>
    </citation>
    <scope>NUCLEOTIDE SEQUENCE [LARGE SCALE GENOMIC DNA]</scope>
    <source>
        <strain evidence="9 10">CHIC02 1186E3-8</strain>
    </source>
</reference>
<dbReference type="InterPro" id="IPR007197">
    <property type="entry name" value="rSAM"/>
</dbReference>
<evidence type="ECO:0000313" key="10">
    <source>
        <dbReference type="Proteomes" id="UP001220478"/>
    </source>
</evidence>
<dbReference type="InterPro" id="IPR040085">
    <property type="entry name" value="MJ0674-like"/>
</dbReference>
<evidence type="ECO:0000256" key="6">
    <source>
        <dbReference type="ARBA" id="ARBA00023002"/>
    </source>
</evidence>
<dbReference type="PROSITE" id="PS01087">
    <property type="entry name" value="RADICAL_ACTIVATING"/>
    <property type="match status" value="1"/>
</dbReference>
<name>A0ABY8C3H8_9FIRM</name>
<dbReference type="SFLD" id="SFLDG01099">
    <property type="entry name" value="Uncharacterised_Radical_SAM_Su"/>
    <property type="match status" value="1"/>
</dbReference>
<evidence type="ECO:0000256" key="2">
    <source>
        <dbReference type="ARBA" id="ARBA00009777"/>
    </source>
</evidence>
<keyword evidence="7" id="KW-0408">Iron</keyword>
<evidence type="ECO:0000256" key="3">
    <source>
        <dbReference type="ARBA" id="ARBA00022485"/>
    </source>
</evidence>
<dbReference type="PIRSF" id="PIRSF004869">
    <property type="entry name" value="PflX_prd"/>
    <property type="match status" value="1"/>
</dbReference>
<keyword evidence="8" id="KW-0411">Iron-sulfur</keyword>
<dbReference type="RefSeq" id="WP_315570677.1">
    <property type="nucleotide sequence ID" value="NZ_CP118866.1"/>
</dbReference>
<evidence type="ECO:0000256" key="5">
    <source>
        <dbReference type="ARBA" id="ARBA00022723"/>
    </source>
</evidence>
<comment type="similarity">
    <text evidence="2">Belongs to the organic radical-activating enzymes family.</text>
</comment>
<dbReference type="InterPro" id="IPR001989">
    <property type="entry name" value="Radical_activat_CS"/>
</dbReference>
<evidence type="ECO:0000256" key="7">
    <source>
        <dbReference type="ARBA" id="ARBA00023004"/>
    </source>
</evidence>
<dbReference type="InterPro" id="IPR058240">
    <property type="entry name" value="rSAM_sf"/>
</dbReference>
<comment type="cofactor">
    <cofactor evidence="1">
        <name>[4Fe-4S] cluster</name>
        <dbReference type="ChEBI" id="CHEBI:49883"/>
    </cofactor>
</comment>
<evidence type="ECO:0000313" key="9">
    <source>
        <dbReference type="EMBL" id="WEG35233.1"/>
    </source>
</evidence>
<keyword evidence="6" id="KW-0560">Oxidoreductase</keyword>
<evidence type="ECO:0000256" key="1">
    <source>
        <dbReference type="ARBA" id="ARBA00001966"/>
    </source>
</evidence>
<dbReference type="Gene3D" id="3.20.20.70">
    <property type="entry name" value="Aldolase class I"/>
    <property type="match status" value="1"/>
</dbReference>